<evidence type="ECO:0000313" key="6">
    <source>
        <dbReference type="EMBL" id="ADK82552.1"/>
    </source>
</evidence>
<dbReference type="Pfam" id="PF00392">
    <property type="entry name" value="GntR"/>
    <property type="match status" value="1"/>
</dbReference>
<dbReference type="SUPFAM" id="SSF48008">
    <property type="entry name" value="GntR ligand-binding domain-like"/>
    <property type="match status" value="1"/>
</dbReference>
<dbReference type="KEGG" id="ssm:Spirs_3464"/>
<dbReference type="InterPro" id="IPR036390">
    <property type="entry name" value="WH_DNA-bd_sf"/>
</dbReference>
<keyword evidence="3" id="KW-0804">Transcription</keyword>
<dbReference type="CDD" id="cd07377">
    <property type="entry name" value="WHTH_GntR"/>
    <property type="match status" value="1"/>
</dbReference>
<dbReference type="STRING" id="573413.Spirs_3464"/>
<dbReference type="SMART" id="SM00345">
    <property type="entry name" value="HTH_GNTR"/>
    <property type="match status" value="1"/>
</dbReference>
<dbReference type="HOGENOM" id="CLU_017584_9_2_12"/>
<dbReference type="eggNOG" id="COG2186">
    <property type="taxonomic scope" value="Bacteria"/>
</dbReference>
<dbReference type="Gene3D" id="1.20.120.530">
    <property type="entry name" value="GntR ligand-binding domain-like"/>
    <property type="match status" value="1"/>
</dbReference>
<dbReference type="PRINTS" id="PR00035">
    <property type="entry name" value="HTHGNTR"/>
</dbReference>
<evidence type="ECO:0000256" key="2">
    <source>
        <dbReference type="ARBA" id="ARBA00023125"/>
    </source>
</evidence>
<dbReference type="PROSITE" id="PS50949">
    <property type="entry name" value="HTH_GNTR"/>
    <property type="match status" value="1"/>
</dbReference>
<accession>E1R2J2</accession>
<feature type="domain" description="HTH gntR-type" evidence="5">
    <location>
        <begin position="27"/>
        <end position="95"/>
    </location>
</feature>
<proteinExistence type="predicted"/>
<evidence type="ECO:0000256" key="1">
    <source>
        <dbReference type="ARBA" id="ARBA00023015"/>
    </source>
</evidence>
<dbReference type="PANTHER" id="PTHR43537:SF5">
    <property type="entry name" value="UXU OPERON TRANSCRIPTIONAL REGULATOR"/>
    <property type="match status" value="1"/>
</dbReference>
<name>E1R2J2_SEDSS</name>
<dbReference type="InterPro" id="IPR000524">
    <property type="entry name" value="Tscrpt_reg_HTH_GntR"/>
</dbReference>
<reference evidence="6 7" key="1">
    <citation type="journal article" date="2010" name="Stand. Genomic Sci.">
        <title>Complete genome sequence of Spirochaeta smaragdinae type strain (SEBR 4228).</title>
        <authorList>
            <person name="Mavromatis K."/>
            <person name="Yasawong M."/>
            <person name="Chertkov O."/>
            <person name="Lapidus A."/>
            <person name="Lucas S."/>
            <person name="Nolan M."/>
            <person name="Del Rio T.G."/>
            <person name="Tice H."/>
            <person name="Cheng J.F."/>
            <person name="Pitluck S."/>
            <person name="Liolios K."/>
            <person name="Ivanova N."/>
            <person name="Tapia R."/>
            <person name="Han C."/>
            <person name="Bruce D."/>
            <person name="Goodwin L."/>
            <person name="Pati A."/>
            <person name="Chen A."/>
            <person name="Palaniappan K."/>
            <person name="Land M."/>
            <person name="Hauser L."/>
            <person name="Chang Y.J."/>
            <person name="Jeffries C.D."/>
            <person name="Detter J.C."/>
            <person name="Rohde M."/>
            <person name="Brambilla E."/>
            <person name="Spring S."/>
            <person name="Goker M."/>
            <person name="Sikorski J."/>
            <person name="Woyke T."/>
            <person name="Bristow J."/>
            <person name="Eisen J.A."/>
            <person name="Markowitz V."/>
            <person name="Hugenholtz P."/>
            <person name="Klenk H.P."/>
            <person name="Kyrpides N.C."/>
        </authorList>
    </citation>
    <scope>NUCLEOTIDE SEQUENCE [LARGE SCALE GENOMIC DNA]</scope>
    <source>
        <strain evidence="7">DSM 11293 / JCM 15392 / SEBR 4228</strain>
    </source>
</reference>
<evidence type="ECO:0000256" key="4">
    <source>
        <dbReference type="SAM" id="Coils"/>
    </source>
</evidence>
<keyword evidence="2" id="KW-0238">DNA-binding</keyword>
<sequence length="259" mass="30388">MANEDVLIYNRKQREEYMDNVKPVKQKTVVFQVIEQLKQMIATGRLKPNEKVPNEYELAEMFGVGRSSIREALKIFQYLGVVELRNPKGTFICENSNISSESLLWSMLLGKKDFTDLVELRLVLEHQGLWYLMDHYKTNKHLLTSTIDKLNQEVKNMDKAIKSSDIQKRIEADYNFHGHIIEVCNNNIFNNLYRTMKLFMYEEINTAQRGLEDTTSVIQNHIDLIESIEKGDFYRATEKFRKHIKDIDSLLDAGLKHEH</sequence>
<dbReference type="Gene3D" id="1.10.10.10">
    <property type="entry name" value="Winged helix-like DNA-binding domain superfamily/Winged helix DNA-binding domain"/>
    <property type="match status" value="1"/>
</dbReference>
<dbReference type="EMBL" id="CP002116">
    <property type="protein sequence ID" value="ADK82552.1"/>
    <property type="molecule type" value="Genomic_DNA"/>
</dbReference>
<dbReference type="InterPro" id="IPR008920">
    <property type="entry name" value="TF_FadR/GntR_C"/>
</dbReference>
<evidence type="ECO:0000259" key="5">
    <source>
        <dbReference type="PROSITE" id="PS50949"/>
    </source>
</evidence>
<evidence type="ECO:0000313" key="7">
    <source>
        <dbReference type="Proteomes" id="UP000002318"/>
    </source>
</evidence>
<keyword evidence="7" id="KW-1185">Reference proteome</keyword>
<keyword evidence="4" id="KW-0175">Coiled coil</keyword>
<dbReference type="Proteomes" id="UP000002318">
    <property type="component" value="Chromosome"/>
</dbReference>
<organism evidence="6 7">
    <name type="scientific">Sediminispirochaeta smaragdinae (strain DSM 11293 / JCM 15392 / SEBR 4228)</name>
    <name type="common">Spirochaeta smaragdinae</name>
    <dbReference type="NCBI Taxonomy" id="573413"/>
    <lineage>
        <taxon>Bacteria</taxon>
        <taxon>Pseudomonadati</taxon>
        <taxon>Spirochaetota</taxon>
        <taxon>Spirochaetia</taxon>
        <taxon>Spirochaetales</taxon>
        <taxon>Spirochaetaceae</taxon>
        <taxon>Sediminispirochaeta</taxon>
    </lineage>
</organism>
<dbReference type="InterPro" id="IPR011711">
    <property type="entry name" value="GntR_C"/>
</dbReference>
<protein>
    <submittedName>
        <fullName evidence="6">Regulatory protein GntR HTH</fullName>
    </submittedName>
</protein>
<keyword evidence="1" id="KW-0805">Transcription regulation</keyword>
<evidence type="ECO:0000256" key="3">
    <source>
        <dbReference type="ARBA" id="ARBA00023163"/>
    </source>
</evidence>
<gene>
    <name evidence="6" type="ordered locus">Spirs_3464</name>
</gene>
<dbReference type="SUPFAM" id="SSF46785">
    <property type="entry name" value="Winged helix' DNA-binding domain"/>
    <property type="match status" value="1"/>
</dbReference>
<dbReference type="Pfam" id="PF07729">
    <property type="entry name" value="FCD"/>
    <property type="match status" value="1"/>
</dbReference>
<dbReference type="GO" id="GO:0003677">
    <property type="term" value="F:DNA binding"/>
    <property type="evidence" value="ECO:0007669"/>
    <property type="project" value="UniProtKB-KW"/>
</dbReference>
<dbReference type="PANTHER" id="PTHR43537">
    <property type="entry name" value="TRANSCRIPTIONAL REGULATOR, GNTR FAMILY"/>
    <property type="match status" value="1"/>
</dbReference>
<dbReference type="InterPro" id="IPR036388">
    <property type="entry name" value="WH-like_DNA-bd_sf"/>
</dbReference>
<feature type="coiled-coil region" evidence="4">
    <location>
        <begin position="133"/>
        <end position="167"/>
    </location>
</feature>
<dbReference type="AlphaFoldDB" id="E1R2J2"/>
<dbReference type="GO" id="GO:0003700">
    <property type="term" value="F:DNA-binding transcription factor activity"/>
    <property type="evidence" value="ECO:0007669"/>
    <property type="project" value="InterPro"/>
</dbReference>